<evidence type="ECO:0000313" key="2">
    <source>
        <dbReference type="EMBL" id="KAF9624553.1"/>
    </source>
</evidence>
<dbReference type="Proteomes" id="UP000631114">
    <property type="component" value="Unassembled WGS sequence"/>
</dbReference>
<dbReference type="OrthoDB" id="1746950at2759"/>
<protein>
    <recommendedName>
        <fullName evidence="1">Transposase MuDR plant domain-containing protein</fullName>
    </recommendedName>
</protein>
<dbReference type="EMBL" id="JADFTS010000001">
    <property type="protein sequence ID" value="KAF9624553.1"/>
    <property type="molecule type" value="Genomic_DNA"/>
</dbReference>
<dbReference type="AlphaFoldDB" id="A0A835IZT7"/>
<comment type="caution">
    <text evidence="2">The sequence shown here is derived from an EMBL/GenBank/DDBJ whole genome shotgun (WGS) entry which is preliminary data.</text>
</comment>
<reference evidence="2 3" key="1">
    <citation type="submission" date="2020-10" db="EMBL/GenBank/DDBJ databases">
        <title>The Coptis chinensis genome and diversification of protoberbering-type alkaloids.</title>
        <authorList>
            <person name="Wang B."/>
            <person name="Shu S."/>
            <person name="Song C."/>
            <person name="Liu Y."/>
        </authorList>
    </citation>
    <scope>NUCLEOTIDE SEQUENCE [LARGE SCALE GENOMIC DNA]</scope>
    <source>
        <strain evidence="2">HL-2020</strain>
        <tissue evidence="2">Leaf</tissue>
    </source>
</reference>
<evidence type="ECO:0000259" key="1">
    <source>
        <dbReference type="Pfam" id="PF03108"/>
    </source>
</evidence>
<evidence type="ECO:0000313" key="3">
    <source>
        <dbReference type="Proteomes" id="UP000631114"/>
    </source>
</evidence>
<gene>
    <name evidence="2" type="ORF">IFM89_011727</name>
</gene>
<name>A0A835IZT7_9MAGN</name>
<feature type="domain" description="Transposase MuDR plant" evidence="1">
    <location>
        <begin position="45"/>
        <end position="102"/>
    </location>
</feature>
<dbReference type="Pfam" id="PF03108">
    <property type="entry name" value="DBD_Tnp_Mut"/>
    <property type="match status" value="1"/>
</dbReference>
<dbReference type="InterPro" id="IPR004332">
    <property type="entry name" value="Transposase_MuDR"/>
</dbReference>
<dbReference type="PANTHER" id="PTHR31973">
    <property type="entry name" value="POLYPROTEIN, PUTATIVE-RELATED"/>
    <property type="match status" value="1"/>
</dbReference>
<organism evidence="2 3">
    <name type="scientific">Coptis chinensis</name>
    <dbReference type="NCBI Taxonomy" id="261450"/>
    <lineage>
        <taxon>Eukaryota</taxon>
        <taxon>Viridiplantae</taxon>
        <taxon>Streptophyta</taxon>
        <taxon>Embryophyta</taxon>
        <taxon>Tracheophyta</taxon>
        <taxon>Spermatophyta</taxon>
        <taxon>Magnoliopsida</taxon>
        <taxon>Ranunculales</taxon>
        <taxon>Ranunculaceae</taxon>
        <taxon>Coptidoideae</taxon>
        <taxon>Coptis</taxon>
    </lineage>
</organism>
<keyword evidence="3" id="KW-1185">Reference proteome</keyword>
<proteinExistence type="predicted"/>
<sequence>MRPPPVVNADVDISMLSNNIFEKEEMEKVTKDHVDRMASLALIPGMTWPTIDDCREFFKNLAIKNKFSFKPQKNDRTRYILKCIDAECKWGINATVIGNGYTFQLRKFCGEHTCQANEKDMYKQCITPWVANALEDEFRTHPTYRPEDIQAEIMSRHGVHISYWTA</sequence>
<dbReference type="PANTHER" id="PTHR31973:SF187">
    <property type="entry name" value="MUTATOR TRANSPOSASE MUDRA PROTEIN"/>
    <property type="match status" value="1"/>
</dbReference>
<accession>A0A835IZT7</accession>